<dbReference type="EMBL" id="CP012029">
    <property type="protein sequence ID" value="ALO27477.1"/>
    <property type="molecule type" value="Genomic_DNA"/>
</dbReference>
<proteinExistence type="predicted"/>
<evidence type="ECO:0000313" key="2">
    <source>
        <dbReference type="Proteomes" id="UP000058857"/>
    </source>
</evidence>
<evidence type="ECO:0000313" key="1">
    <source>
        <dbReference type="EMBL" id="ALO27477.1"/>
    </source>
</evidence>
<dbReference type="Proteomes" id="UP000058857">
    <property type="component" value="Chromosome 1"/>
</dbReference>
<name>A0A0E3B5W0_LEPBO</name>
<sequence length="60" mass="6874">MNLIPGFYNNLTGVESPVRSLLTKAGFAQTFLYWIHVKLSQKYLRMIGIGVLSKDKVFLR</sequence>
<dbReference type="PATRIC" id="fig|280505.15.peg.3197"/>
<dbReference type="AlphaFoldDB" id="A0A0E3B5W0"/>
<accession>A0A0E3B5W0</accession>
<organism evidence="1">
    <name type="scientific">Leptospira borgpetersenii serovar Ballum</name>
    <dbReference type="NCBI Taxonomy" id="280505"/>
    <lineage>
        <taxon>Bacteria</taxon>
        <taxon>Pseudomonadati</taxon>
        <taxon>Spirochaetota</taxon>
        <taxon>Spirochaetia</taxon>
        <taxon>Leptospirales</taxon>
        <taxon>Leptospiraceae</taxon>
        <taxon>Leptospira</taxon>
    </lineage>
</organism>
<dbReference type="RefSeq" id="WP_002734077.1">
    <property type="nucleotide sequence ID" value="NZ_CP012029.1"/>
</dbReference>
<protein>
    <submittedName>
        <fullName evidence="1">Uncharacterized protein</fullName>
    </submittedName>
</protein>
<dbReference type="GeneID" id="99614303"/>
<gene>
    <name evidence="1" type="ORF">LBBP_03277</name>
</gene>
<reference evidence="1 2" key="1">
    <citation type="journal article" date="2015" name="PLoS Negl. Trop. Dis.">
        <title>Distribution of Plasmids in Distinct Leptospira Pathogenic Species.</title>
        <authorList>
            <person name="Wang Y."/>
            <person name="Zhuang X."/>
            <person name="Zhong Y."/>
            <person name="Zhang C."/>
            <person name="Zhang Y."/>
            <person name="Zeng L."/>
            <person name="Zhu Y."/>
            <person name="He P."/>
            <person name="Dong K."/>
            <person name="Pal U."/>
            <person name="Guo X."/>
            <person name="Qin J."/>
        </authorList>
    </citation>
    <scope>NUCLEOTIDE SEQUENCE [LARGE SCALE GENOMIC DNA]</scope>
    <source>
        <strain evidence="1 2">56604</strain>
    </source>
</reference>